<dbReference type="EMBL" id="KL198020">
    <property type="protein sequence ID" value="KDQ18989.1"/>
    <property type="molecule type" value="Genomic_DNA"/>
</dbReference>
<dbReference type="Proteomes" id="UP000027195">
    <property type="component" value="Unassembled WGS sequence"/>
</dbReference>
<reference evidence="2" key="1">
    <citation type="journal article" date="2014" name="Proc. Natl. Acad. Sci. U.S.A.">
        <title>Extensive sampling of basidiomycete genomes demonstrates inadequacy of the white-rot/brown-rot paradigm for wood decay fungi.</title>
        <authorList>
            <person name="Riley R."/>
            <person name="Salamov A.A."/>
            <person name="Brown D.W."/>
            <person name="Nagy L.G."/>
            <person name="Floudas D."/>
            <person name="Held B.W."/>
            <person name="Levasseur A."/>
            <person name="Lombard V."/>
            <person name="Morin E."/>
            <person name="Otillar R."/>
            <person name="Lindquist E.A."/>
            <person name="Sun H."/>
            <person name="LaButti K.M."/>
            <person name="Schmutz J."/>
            <person name="Jabbour D."/>
            <person name="Luo H."/>
            <person name="Baker S.E."/>
            <person name="Pisabarro A.G."/>
            <person name="Walton J.D."/>
            <person name="Blanchette R.A."/>
            <person name="Henrissat B."/>
            <person name="Martin F."/>
            <person name="Cullen D."/>
            <person name="Hibbett D.S."/>
            <person name="Grigoriev I.V."/>
        </authorList>
    </citation>
    <scope>NUCLEOTIDE SEQUENCE [LARGE SCALE GENOMIC DNA]</scope>
    <source>
        <strain evidence="2">FD-172 SS1</strain>
    </source>
</reference>
<dbReference type="AlphaFoldDB" id="A0A067MTR4"/>
<accession>A0A067MTR4</accession>
<evidence type="ECO:0000313" key="2">
    <source>
        <dbReference type="Proteomes" id="UP000027195"/>
    </source>
</evidence>
<dbReference type="InParanoid" id="A0A067MTR4"/>
<protein>
    <submittedName>
        <fullName evidence="1">Uncharacterized protein</fullName>
    </submittedName>
</protein>
<dbReference type="HOGENOM" id="CLU_2133112_0_0_1"/>
<name>A0A067MTR4_BOTB1</name>
<evidence type="ECO:0000313" key="1">
    <source>
        <dbReference type="EMBL" id="KDQ18989.1"/>
    </source>
</evidence>
<sequence>MAHEPYHRDQHALARLLENLHAKYWDQGDTGRAAIYSTETHRLDGETKVFTLMNLGPGFETFFDGRSTIIIREEYKRLSAAFSTRLDDDGGVGIVGQPGIGLCCIISPALRLS</sequence>
<proteinExistence type="predicted"/>
<keyword evidence="2" id="KW-1185">Reference proteome</keyword>
<gene>
    <name evidence="1" type="ORF">BOTBODRAFT_480778</name>
</gene>
<organism evidence="1 2">
    <name type="scientific">Botryobasidium botryosum (strain FD-172 SS1)</name>
    <dbReference type="NCBI Taxonomy" id="930990"/>
    <lineage>
        <taxon>Eukaryota</taxon>
        <taxon>Fungi</taxon>
        <taxon>Dikarya</taxon>
        <taxon>Basidiomycota</taxon>
        <taxon>Agaricomycotina</taxon>
        <taxon>Agaricomycetes</taxon>
        <taxon>Cantharellales</taxon>
        <taxon>Botryobasidiaceae</taxon>
        <taxon>Botryobasidium</taxon>
    </lineage>
</organism>